<sequence>MVEDERVSFSQQYVLKSEFESVLCREREDHEKAVFVVREECKDLKLLIRKQDNVIDELRSNIHMLKSLVESFVDQKKLEEEERKEKEILEKKRKEREEQARKEEEEKSRKEREERKRKEEEERIRKEREEKLRKEEEEKSRKEREERKRKEEEERIRKEREEQVRKEEEEKSRKEREEKLRKEEEERIRKEREEQVRKEEEEKSRKEREEKLRKEEEERIRKEREEKLRKEREEKIKKEEEEKEVAKAKGSVQFKESPVLIAGTTSHVPFKEDKIEEVGDVSLSVGLESDTDETDSEFKKRMDPNGFFEAAERADTRRATFQIGTSKVTTRCVAVGGRGSLMFCGNDAGAVASFEPDMYPLHEHRSYDTTLQNKTLHGAALLSLCTNHGMLASSDSAGIVRLWNEEDLRDLRVIKHPKAVYQVGLYDDCIIGCCKDNIAYMWKTTTGQLLAKLDGHSKGVYCCSRSGNTLITGSADHTVKSWDIERQELIGTVQKHKARVRCVATVHDGRVIASGGADKKIFFADKRQPKSKTLNLSGHKKDISFLHVDGAKIISASYDGFVRLWDIRGLGGGVKPACALKVQLTGDQILGASIDRYRVYCATSSGKVECIEF</sequence>
<dbReference type="InterPro" id="IPR015943">
    <property type="entry name" value="WD40/YVTN_repeat-like_dom_sf"/>
</dbReference>
<organism evidence="5 6">
    <name type="scientific">Aduncisulcus paluster</name>
    <dbReference type="NCBI Taxonomy" id="2918883"/>
    <lineage>
        <taxon>Eukaryota</taxon>
        <taxon>Metamonada</taxon>
        <taxon>Carpediemonas-like organisms</taxon>
        <taxon>Aduncisulcus</taxon>
    </lineage>
</organism>
<dbReference type="PRINTS" id="PR00320">
    <property type="entry name" value="GPROTEINBRPT"/>
</dbReference>
<dbReference type="SUPFAM" id="SSF50978">
    <property type="entry name" value="WD40 repeat-like"/>
    <property type="match status" value="1"/>
</dbReference>
<dbReference type="Gene3D" id="2.130.10.10">
    <property type="entry name" value="YVTN repeat-like/Quinoprotein amine dehydrogenase"/>
    <property type="match status" value="2"/>
</dbReference>
<dbReference type="PROSITE" id="PS50294">
    <property type="entry name" value="WD_REPEATS_REGION"/>
    <property type="match status" value="2"/>
</dbReference>
<keyword evidence="6" id="KW-1185">Reference proteome</keyword>
<accession>A0ABQ5KCD0</accession>
<feature type="repeat" description="WD" evidence="3">
    <location>
        <begin position="453"/>
        <end position="492"/>
    </location>
</feature>
<dbReference type="InterPro" id="IPR036322">
    <property type="entry name" value="WD40_repeat_dom_sf"/>
</dbReference>
<feature type="region of interest" description="Disordered" evidence="4">
    <location>
        <begin position="93"/>
        <end position="243"/>
    </location>
</feature>
<evidence type="ECO:0000256" key="4">
    <source>
        <dbReference type="SAM" id="MobiDB-lite"/>
    </source>
</evidence>
<dbReference type="InterPro" id="IPR019775">
    <property type="entry name" value="WD40_repeat_CS"/>
</dbReference>
<keyword evidence="2" id="KW-0677">Repeat</keyword>
<keyword evidence="1 3" id="KW-0853">WD repeat</keyword>
<dbReference type="PANTHER" id="PTHR22847">
    <property type="entry name" value="WD40 REPEAT PROTEIN"/>
    <property type="match status" value="1"/>
</dbReference>
<protein>
    <submittedName>
        <fullName evidence="5">Uncharacterized protein</fullName>
    </submittedName>
</protein>
<evidence type="ECO:0000256" key="2">
    <source>
        <dbReference type="ARBA" id="ARBA00022737"/>
    </source>
</evidence>
<feature type="repeat" description="WD" evidence="3">
    <location>
        <begin position="536"/>
        <end position="568"/>
    </location>
</feature>
<evidence type="ECO:0000256" key="1">
    <source>
        <dbReference type="ARBA" id="ARBA00022574"/>
    </source>
</evidence>
<evidence type="ECO:0000313" key="6">
    <source>
        <dbReference type="Proteomes" id="UP001057375"/>
    </source>
</evidence>
<dbReference type="Pfam" id="PF00400">
    <property type="entry name" value="WD40"/>
    <property type="match status" value="3"/>
</dbReference>
<dbReference type="PANTHER" id="PTHR22847:SF637">
    <property type="entry name" value="WD REPEAT DOMAIN 5B"/>
    <property type="match status" value="1"/>
</dbReference>
<name>A0ABQ5KCD0_9EUKA</name>
<dbReference type="PROSITE" id="PS00678">
    <property type="entry name" value="WD_REPEATS_1"/>
    <property type="match status" value="2"/>
</dbReference>
<evidence type="ECO:0000313" key="5">
    <source>
        <dbReference type="EMBL" id="GKT30202.1"/>
    </source>
</evidence>
<evidence type="ECO:0000256" key="3">
    <source>
        <dbReference type="PROSITE-ProRule" id="PRU00221"/>
    </source>
</evidence>
<dbReference type="EMBL" id="BQXS01014068">
    <property type="protein sequence ID" value="GKT30202.1"/>
    <property type="molecule type" value="Genomic_DNA"/>
</dbReference>
<dbReference type="SMART" id="SM00320">
    <property type="entry name" value="WD40"/>
    <property type="match status" value="5"/>
</dbReference>
<dbReference type="Proteomes" id="UP001057375">
    <property type="component" value="Unassembled WGS sequence"/>
</dbReference>
<dbReference type="PROSITE" id="PS50082">
    <property type="entry name" value="WD_REPEATS_2"/>
    <property type="match status" value="2"/>
</dbReference>
<proteinExistence type="predicted"/>
<dbReference type="InterPro" id="IPR001680">
    <property type="entry name" value="WD40_rpt"/>
</dbReference>
<comment type="caution">
    <text evidence="5">The sequence shown here is derived from an EMBL/GenBank/DDBJ whole genome shotgun (WGS) entry which is preliminary data.</text>
</comment>
<gene>
    <name evidence="5" type="ORF">ADUPG1_014329</name>
</gene>
<reference evidence="5" key="1">
    <citation type="submission" date="2022-03" db="EMBL/GenBank/DDBJ databases">
        <title>Draft genome sequence of Aduncisulcus paluster, a free-living microaerophilic Fornicata.</title>
        <authorList>
            <person name="Yuyama I."/>
            <person name="Kume K."/>
            <person name="Tamura T."/>
            <person name="Inagaki Y."/>
            <person name="Hashimoto T."/>
        </authorList>
    </citation>
    <scope>NUCLEOTIDE SEQUENCE</scope>
    <source>
        <strain evidence="5">NY0171</strain>
    </source>
</reference>
<dbReference type="InterPro" id="IPR020472">
    <property type="entry name" value="WD40_PAC1"/>
</dbReference>